<dbReference type="SMART" id="SM00038">
    <property type="entry name" value="COLFI"/>
    <property type="match status" value="1"/>
</dbReference>
<organism evidence="18 19">
    <name type="scientific">Pocillopora meandrina</name>
    <dbReference type="NCBI Taxonomy" id="46732"/>
    <lineage>
        <taxon>Eukaryota</taxon>
        <taxon>Metazoa</taxon>
        <taxon>Cnidaria</taxon>
        <taxon>Anthozoa</taxon>
        <taxon>Hexacorallia</taxon>
        <taxon>Scleractinia</taxon>
        <taxon>Astrocoeniina</taxon>
        <taxon>Pocilloporidae</taxon>
        <taxon>Pocillopora</taxon>
    </lineage>
</organism>
<feature type="disulfide bond" evidence="15">
    <location>
        <begin position="135"/>
        <end position="152"/>
    </location>
</feature>
<dbReference type="GO" id="GO:0005509">
    <property type="term" value="F:calcium ion binding"/>
    <property type="evidence" value="ECO:0007669"/>
    <property type="project" value="InterPro"/>
</dbReference>
<evidence type="ECO:0000259" key="17">
    <source>
        <dbReference type="PROSITE" id="PS50026"/>
    </source>
</evidence>
<dbReference type="CDD" id="cd00054">
    <property type="entry name" value="EGF_CA"/>
    <property type="match status" value="1"/>
</dbReference>
<evidence type="ECO:0000256" key="16">
    <source>
        <dbReference type="SAM" id="Phobius"/>
    </source>
</evidence>
<dbReference type="SMART" id="SM00181">
    <property type="entry name" value="EGF"/>
    <property type="match status" value="1"/>
</dbReference>
<keyword evidence="3" id="KW-1003">Cell membrane</keyword>
<dbReference type="InterPro" id="IPR000885">
    <property type="entry name" value="Fib_collagen_C"/>
</dbReference>
<evidence type="ECO:0000256" key="1">
    <source>
        <dbReference type="ARBA" id="ARBA00004251"/>
    </source>
</evidence>
<feature type="transmembrane region" description="Helical" evidence="16">
    <location>
        <begin position="12"/>
        <end position="31"/>
    </location>
</feature>
<evidence type="ECO:0000256" key="12">
    <source>
        <dbReference type="ARBA" id="ARBA00023136"/>
    </source>
</evidence>
<sequence length="640" mass="71797">AHSGGESSSATVMLLLPLLLFFPSLLGLLFATQNSALYRYPTGRASFGKFKCDPFYFLWEEKLTSSMVEDKLDCTFLCVGESKCYSFNIAVYPDSKGLYLYELLATDKHREAEKVHANTAFHHCSPLSPCESAPCKNGGVCVPEYERNSYHCECKPGFWGTHCKRYKCGGFEFSLLLLHVVELEESHTVINHYSCMYMVYLFSTFGYEFNFKSVYWNRTCSDIKYCNPEAKNGSYVIDPDGEGGVTPFKVFCDMTDKGGIGVTVVSHDSENRTQVAGFEDPGSYWRNVTYDETSLIQLASLTASSAHCEQFIKYECYHSMLLFKSSMFGWWVSRDDEEMKYWGGVNSVPFKCACGLTDTCADSSYGCNCDKNALNWREDSGLLTDKSKLPVIQMRFGDTGHIVLYNESGYHTLGPLDLRYHTATHSRGESSSATIMLLLPLLLFFPSLLGLFSFHCDCRPGFCGIHCERGGNRTCSDTKYCIPEAKSGSYVIDPDGEGGEKPFKVFCDMADKDGVGVTVVSHDSENRTLVDGFQDPGSYSCNVTYQGTSLLQLASLTASSAHCEQFIMYECYHSRLFRDGYGWWYGCNCDKLDQQWREDSGLLTNKSRLPVKQLRFGDTGLTSSDQGYHTLGKFKCFGLI</sequence>
<dbReference type="GO" id="GO:0070492">
    <property type="term" value="F:oligosaccharide binding"/>
    <property type="evidence" value="ECO:0007669"/>
    <property type="project" value="TreeGrafter"/>
</dbReference>
<dbReference type="SUPFAM" id="SSF56496">
    <property type="entry name" value="Fibrinogen C-terminal domain-like"/>
    <property type="match status" value="2"/>
</dbReference>
<dbReference type="InterPro" id="IPR001881">
    <property type="entry name" value="EGF-like_Ca-bd_dom"/>
</dbReference>
<keyword evidence="4" id="KW-0964">Secreted</keyword>
<evidence type="ECO:0000256" key="11">
    <source>
        <dbReference type="ARBA" id="ARBA00023119"/>
    </source>
</evidence>
<name>A0AAU9WM23_9CNID</name>
<evidence type="ECO:0000256" key="14">
    <source>
        <dbReference type="ARBA" id="ARBA00023180"/>
    </source>
</evidence>
<evidence type="ECO:0000256" key="9">
    <source>
        <dbReference type="ARBA" id="ARBA00022837"/>
    </source>
</evidence>
<dbReference type="GO" id="GO:0007154">
    <property type="term" value="P:cell communication"/>
    <property type="evidence" value="ECO:0007669"/>
    <property type="project" value="UniProtKB-ARBA"/>
</dbReference>
<dbReference type="Pfam" id="PF00008">
    <property type="entry name" value="EGF"/>
    <property type="match status" value="1"/>
</dbReference>
<keyword evidence="10 16" id="KW-1133">Transmembrane helix</keyword>
<dbReference type="GO" id="GO:0005886">
    <property type="term" value="C:plasma membrane"/>
    <property type="evidence" value="ECO:0007669"/>
    <property type="project" value="UniProtKB-SubCell"/>
</dbReference>
<keyword evidence="11" id="KW-0176">Collagen</keyword>
<feature type="disulfide bond" evidence="15">
    <location>
        <begin position="154"/>
        <end position="163"/>
    </location>
</feature>
<keyword evidence="7" id="KW-0732">Signal</keyword>
<dbReference type="FunFam" id="2.10.25.10:FF:000391">
    <property type="entry name" value="Weary, isoform C"/>
    <property type="match status" value="1"/>
</dbReference>
<keyword evidence="14" id="KW-0325">Glycoprotein</keyword>
<evidence type="ECO:0000256" key="6">
    <source>
        <dbReference type="ARBA" id="ARBA00022692"/>
    </source>
</evidence>
<evidence type="ECO:0000313" key="18">
    <source>
        <dbReference type="EMBL" id="CAH3118413.1"/>
    </source>
</evidence>
<keyword evidence="12 16" id="KW-0472">Membrane</keyword>
<dbReference type="GO" id="GO:0005581">
    <property type="term" value="C:collagen trimer"/>
    <property type="evidence" value="ECO:0007669"/>
    <property type="project" value="UniProtKB-KW"/>
</dbReference>
<evidence type="ECO:0000313" key="19">
    <source>
        <dbReference type="Proteomes" id="UP001159428"/>
    </source>
</evidence>
<keyword evidence="19" id="KW-1185">Reference proteome</keyword>
<dbReference type="Gene3D" id="2.60.120.1000">
    <property type="match status" value="2"/>
</dbReference>
<dbReference type="Proteomes" id="UP001159428">
    <property type="component" value="Unassembled WGS sequence"/>
</dbReference>
<comment type="caution">
    <text evidence="15">Lacks conserved residue(s) required for the propagation of feature annotation.</text>
</comment>
<feature type="transmembrane region" description="Helical" evidence="16">
    <location>
        <begin position="435"/>
        <end position="454"/>
    </location>
</feature>
<keyword evidence="6 16" id="KW-0812">Transmembrane</keyword>
<evidence type="ECO:0000256" key="2">
    <source>
        <dbReference type="ARBA" id="ARBA00004613"/>
    </source>
</evidence>
<dbReference type="GO" id="GO:0005615">
    <property type="term" value="C:extracellular space"/>
    <property type="evidence" value="ECO:0007669"/>
    <property type="project" value="TreeGrafter"/>
</dbReference>
<comment type="caution">
    <text evidence="18">The sequence shown here is derived from an EMBL/GenBank/DDBJ whole genome shotgun (WGS) entry which is preliminary data.</text>
</comment>
<evidence type="ECO:0000256" key="15">
    <source>
        <dbReference type="PROSITE-ProRule" id="PRU00076"/>
    </source>
</evidence>
<comment type="subcellular location">
    <subcellularLocation>
        <location evidence="1">Cell membrane</location>
        <topology evidence="1">Single-pass type I membrane protein</topology>
    </subcellularLocation>
    <subcellularLocation>
        <location evidence="2">Secreted</location>
    </subcellularLocation>
</comment>
<dbReference type="PANTHER" id="PTHR16146">
    <property type="entry name" value="INTELECTIN"/>
    <property type="match status" value="1"/>
</dbReference>
<keyword evidence="5 15" id="KW-0245">EGF-like domain</keyword>
<dbReference type="PROSITE" id="PS50026">
    <property type="entry name" value="EGF_3"/>
    <property type="match status" value="1"/>
</dbReference>
<evidence type="ECO:0000256" key="3">
    <source>
        <dbReference type="ARBA" id="ARBA00022475"/>
    </source>
</evidence>
<reference evidence="18 19" key="1">
    <citation type="submission" date="2022-05" db="EMBL/GenBank/DDBJ databases">
        <authorList>
            <consortium name="Genoscope - CEA"/>
            <person name="William W."/>
        </authorList>
    </citation>
    <scope>NUCLEOTIDE SEQUENCE [LARGE SCALE GENOMIC DNA]</scope>
</reference>
<evidence type="ECO:0000256" key="4">
    <source>
        <dbReference type="ARBA" id="ARBA00022525"/>
    </source>
</evidence>
<dbReference type="InterPro" id="IPR000742">
    <property type="entry name" value="EGF"/>
</dbReference>
<keyword evidence="8" id="KW-0677">Repeat</keyword>
<dbReference type="Pfam" id="PF01410">
    <property type="entry name" value="COLFI"/>
    <property type="match status" value="2"/>
</dbReference>
<proteinExistence type="predicted"/>
<dbReference type="NCBIfam" id="NF040941">
    <property type="entry name" value="GGGWT_bact"/>
    <property type="match status" value="2"/>
</dbReference>
<gene>
    <name evidence="18" type="ORF">PMEA_00007328</name>
</gene>
<dbReference type="InterPro" id="IPR036056">
    <property type="entry name" value="Fibrinogen-like_C"/>
</dbReference>
<dbReference type="SUPFAM" id="SSF57196">
    <property type="entry name" value="EGF/Laminin"/>
    <property type="match status" value="1"/>
</dbReference>
<dbReference type="PROSITE" id="PS01186">
    <property type="entry name" value="EGF_2"/>
    <property type="match status" value="1"/>
</dbReference>
<feature type="domain" description="EGF-like" evidence="17">
    <location>
        <begin position="126"/>
        <end position="164"/>
    </location>
</feature>
<dbReference type="PROSITE" id="PS00022">
    <property type="entry name" value="EGF_1"/>
    <property type="match status" value="1"/>
</dbReference>
<keyword evidence="9" id="KW-0106">Calcium</keyword>
<evidence type="ECO:0000256" key="7">
    <source>
        <dbReference type="ARBA" id="ARBA00022729"/>
    </source>
</evidence>
<accession>A0AAU9WM23</accession>
<dbReference type="GO" id="GO:0005201">
    <property type="term" value="F:extracellular matrix structural constituent"/>
    <property type="evidence" value="ECO:0007669"/>
    <property type="project" value="InterPro"/>
</dbReference>
<dbReference type="GO" id="GO:0023052">
    <property type="term" value="P:signaling"/>
    <property type="evidence" value="ECO:0007669"/>
    <property type="project" value="UniProtKB-ARBA"/>
</dbReference>
<keyword evidence="13 15" id="KW-1015">Disulfide bond</keyword>
<evidence type="ECO:0000256" key="5">
    <source>
        <dbReference type="ARBA" id="ARBA00022536"/>
    </source>
</evidence>
<dbReference type="EMBL" id="CALNXJ010000016">
    <property type="protein sequence ID" value="CAH3118413.1"/>
    <property type="molecule type" value="Genomic_DNA"/>
</dbReference>
<dbReference type="SMART" id="SM00179">
    <property type="entry name" value="EGF_CA"/>
    <property type="match status" value="1"/>
</dbReference>
<dbReference type="AlphaFoldDB" id="A0AAU9WM23"/>
<evidence type="ECO:0000256" key="8">
    <source>
        <dbReference type="ARBA" id="ARBA00022737"/>
    </source>
</evidence>
<feature type="non-terminal residue" evidence="18">
    <location>
        <position position="1"/>
    </location>
</feature>
<protein>
    <recommendedName>
        <fullName evidence="17">EGF-like domain-containing protein</fullName>
    </recommendedName>
</protein>
<dbReference type="PANTHER" id="PTHR16146:SF48">
    <property type="entry name" value="FIBRILLAR COLLAGEN NC1 DOMAIN-CONTAINING PROTEIN"/>
    <property type="match status" value="1"/>
</dbReference>
<dbReference type="Gene3D" id="2.10.25.10">
    <property type="entry name" value="Laminin"/>
    <property type="match status" value="1"/>
</dbReference>
<evidence type="ECO:0000256" key="10">
    <source>
        <dbReference type="ARBA" id="ARBA00022989"/>
    </source>
</evidence>
<evidence type="ECO:0000256" key="13">
    <source>
        <dbReference type="ARBA" id="ARBA00023157"/>
    </source>
</evidence>